<evidence type="ECO:0000313" key="1">
    <source>
        <dbReference type="EMBL" id="MED6111573.1"/>
    </source>
</evidence>
<comment type="caution">
    <text evidence="1">The sequence shown here is derived from an EMBL/GenBank/DDBJ whole genome shotgun (WGS) entry which is preliminary data.</text>
</comment>
<sequence length="119" mass="13303">MPLSYFTPGATPNEGSLHSFPLFPHPLFLSVSLTSPGNLFPRRKTASVFVDPVLRHRRKFLTASLSKRLHSFRNSPWLLQQDGWISRRRGSGLLLGALRECGEPRCGFSLALNLQRSGS</sequence>
<reference evidence="1 2" key="1">
    <citation type="journal article" date="2023" name="Plants (Basel)">
        <title>Bridging the Gap: Combining Genomics and Transcriptomics Approaches to Understand Stylosanthes scabra, an Orphan Legume from the Brazilian Caatinga.</title>
        <authorList>
            <person name="Ferreira-Neto J.R.C."/>
            <person name="da Silva M.D."/>
            <person name="Binneck E."/>
            <person name="de Melo N.F."/>
            <person name="da Silva R.H."/>
            <person name="de Melo A.L.T.M."/>
            <person name="Pandolfi V."/>
            <person name="Bustamante F.O."/>
            <person name="Brasileiro-Vidal A.C."/>
            <person name="Benko-Iseppon A.M."/>
        </authorList>
    </citation>
    <scope>NUCLEOTIDE SEQUENCE [LARGE SCALE GENOMIC DNA]</scope>
    <source>
        <tissue evidence="1">Leaves</tissue>
    </source>
</reference>
<evidence type="ECO:0000313" key="2">
    <source>
        <dbReference type="Proteomes" id="UP001341840"/>
    </source>
</evidence>
<dbReference type="EMBL" id="JASCZI010000397">
    <property type="protein sequence ID" value="MED6111573.1"/>
    <property type="molecule type" value="Genomic_DNA"/>
</dbReference>
<protein>
    <submittedName>
        <fullName evidence="1">Uncharacterized protein</fullName>
    </submittedName>
</protein>
<organism evidence="1 2">
    <name type="scientific">Stylosanthes scabra</name>
    <dbReference type="NCBI Taxonomy" id="79078"/>
    <lineage>
        <taxon>Eukaryota</taxon>
        <taxon>Viridiplantae</taxon>
        <taxon>Streptophyta</taxon>
        <taxon>Embryophyta</taxon>
        <taxon>Tracheophyta</taxon>
        <taxon>Spermatophyta</taxon>
        <taxon>Magnoliopsida</taxon>
        <taxon>eudicotyledons</taxon>
        <taxon>Gunneridae</taxon>
        <taxon>Pentapetalae</taxon>
        <taxon>rosids</taxon>
        <taxon>fabids</taxon>
        <taxon>Fabales</taxon>
        <taxon>Fabaceae</taxon>
        <taxon>Papilionoideae</taxon>
        <taxon>50 kb inversion clade</taxon>
        <taxon>dalbergioids sensu lato</taxon>
        <taxon>Dalbergieae</taxon>
        <taxon>Pterocarpus clade</taxon>
        <taxon>Stylosanthes</taxon>
    </lineage>
</organism>
<proteinExistence type="predicted"/>
<accession>A0ABU6QIB6</accession>
<name>A0ABU6QIB6_9FABA</name>
<dbReference type="Proteomes" id="UP001341840">
    <property type="component" value="Unassembled WGS sequence"/>
</dbReference>
<keyword evidence="2" id="KW-1185">Reference proteome</keyword>
<gene>
    <name evidence="1" type="ORF">PIB30_053433</name>
</gene>